<evidence type="ECO:0000259" key="2">
    <source>
        <dbReference type="Pfam" id="PF12884"/>
    </source>
</evidence>
<feature type="domain" description="Transducer of regulated CREB activity N-terminal" evidence="2">
    <location>
        <begin position="6"/>
        <end position="85"/>
    </location>
</feature>
<dbReference type="GO" id="GO:0008140">
    <property type="term" value="F:cAMP response element binding protein binding"/>
    <property type="evidence" value="ECO:0007669"/>
    <property type="project" value="InterPro"/>
</dbReference>
<dbReference type="InterPro" id="IPR024783">
    <property type="entry name" value="TORC_N"/>
</dbReference>
<feature type="compositionally biased region" description="Low complexity" evidence="1">
    <location>
        <begin position="63"/>
        <end position="80"/>
    </location>
</feature>
<dbReference type="Proteomes" id="UP000747542">
    <property type="component" value="Unassembled WGS sequence"/>
</dbReference>
<evidence type="ECO:0000313" key="3">
    <source>
        <dbReference type="EMBL" id="KAG7161724.1"/>
    </source>
</evidence>
<name>A0A8J5JYI0_HOMAM</name>
<sequence>MATPSPRKFQEKIALLQQREAEGKLEYEQIMTEVQGLTRAPKSTSQPKPQLLPPQPQHHHLQQQHQQQQQQQQHSSRPPQGGSLPDFSINL</sequence>
<dbReference type="GO" id="GO:0051289">
    <property type="term" value="P:protein homotetramerization"/>
    <property type="evidence" value="ECO:0007669"/>
    <property type="project" value="InterPro"/>
</dbReference>
<comment type="caution">
    <text evidence="3">The sequence shown here is derived from an EMBL/GenBank/DDBJ whole genome shotgun (WGS) entry which is preliminary data.</text>
</comment>
<dbReference type="AlphaFoldDB" id="A0A8J5JYI0"/>
<keyword evidence="4" id="KW-1185">Reference proteome</keyword>
<accession>A0A8J5JYI0</accession>
<protein>
    <submittedName>
        <fullName evidence="3">CREB-regulated transcription coactivator 1-like</fullName>
    </submittedName>
</protein>
<gene>
    <name evidence="3" type="primary">crtc-1-L</name>
    <name evidence="3" type="ORF">Hamer_G007359</name>
</gene>
<proteinExistence type="predicted"/>
<dbReference type="Pfam" id="PF12884">
    <property type="entry name" value="TORC_N"/>
    <property type="match status" value="1"/>
</dbReference>
<dbReference type="EMBL" id="JAHLQT010028808">
    <property type="protein sequence ID" value="KAG7161724.1"/>
    <property type="molecule type" value="Genomic_DNA"/>
</dbReference>
<evidence type="ECO:0000313" key="4">
    <source>
        <dbReference type="Proteomes" id="UP000747542"/>
    </source>
</evidence>
<organism evidence="3 4">
    <name type="scientific">Homarus americanus</name>
    <name type="common">American lobster</name>
    <dbReference type="NCBI Taxonomy" id="6706"/>
    <lineage>
        <taxon>Eukaryota</taxon>
        <taxon>Metazoa</taxon>
        <taxon>Ecdysozoa</taxon>
        <taxon>Arthropoda</taxon>
        <taxon>Crustacea</taxon>
        <taxon>Multicrustacea</taxon>
        <taxon>Malacostraca</taxon>
        <taxon>Eumalacostraca</taxon>
        <taxon>Eucarida</taxon>
        <taxon>Decapoda</taxon>
        <taxon>Pleocyemata</taxon>
        <taxon>Astacidea</taxon>
        <taxon>Nephropoidea</taxon>
        <taxon>Nephropidae</taxon>
        <taxon>Homarus</taxon>
    </lineage>
</organism>
<feature type="region of interest" description="Disordered" evidence="1">
    <location>
        <begin position="34"/>
        <end position="91"/>
    </location>
</feature>
<evidence type="ECO:0000256" key="1">
    <source>
        <dbReference type="SAM" id="MobiDB-lite"/>
    </source>
</evidence>
<reference evidence="3" key="1">
    <citation type="journal article" date="2021" name="Sci. Adv.">
        <title>The American lobster genome reveals insights on longevity, neural, and immune adaptations.</title>
        <authorList>
            <person name="Polinski J.M."/>
            <person name="Zimin A.V."/>
            <person name="Clark K.F."/>
            <person name="Kohn A.B."/>
            <person name="Sadowski N."/>
            <person name="Timp W."/>
            <person name="Ptitsyn A."/>
            <person name="Khanna P."/>
            <person name="Romanova D.Y."/>
            <person name="Williams P."/>
            <person name="Greenwood S.J."/>
            <person name="Moroz L.L."/>
            <person name="Walt D.R."/>
            <person name="Bodnar A.G."/>
        </authorList>
    </citation>
    <scope>NUCLEOTIDE SEQUENCE</scope>
    <source>
        <strain evidence="3">GMGI-L3</strain>
    </source>
</reference>
<feature type="non-terminal residue" evidence="3">
    <location>
        <position position="1"/>
    </location>
</feature>